<protein>
    <recommendedName>
        <fullName evidence="3">Outer membrane protein beta-barrel domain-containing protein</fullName>
    </recommendedName>
</protein>
<evidence type="ECO:0000256" key="1">
    <source>
        <dbReference type="ARBA" id="ARBA00022729"/>
    </source>
</evidence>
<evidence type="ECO:0000313" key="5">
    <source>
        <dbReference type="Proteomes" id="UP000005631"/>
    </source>
</evidence>
<sequence>MKNINFSILLLFTLIFSQNSFAQQKQVFFDASVLSQPDEFNFADPTSKTPGIEFNLGYSSNIKKSNFIWEGQVSYLNAQAEHYQDEFYPSMPNDPFIPDEVTFKYIYSGIGIKAGVGYKIRAAEGKHSLTLTAGASGYLPFLSKIKTKIDDNDWVKRHRYEEDDFKYGILYGFYLKPIYQFRFKRNNPWAMHIFGEANLLWRNEADYGNPLLMAGGGIGFSYSLN</sequence>
<proteinExistence type="predicted"/>
<dbReference type="EMBL" id="CP003156">
    <property type="protein sequence ID" value="AEV32937.1"/>
    <property type="molecule type" value="Genomic_DNA"/>
</dbReference>
<evidence type="ECO:0000259" key="3">
    <source>
        <dbReference type="Pfam" id="PF13505"/>
    </source>
</evidence>
<name>G8R2E7_OWEHD</name>
<organism evidence="4 5">
    <name type="scientific">Owenweeksia hongkongensis (strain DSM 17368 / CIP 108786 / JCM 12287 / NRRL B-23963 / UST20020801)</name>
    <dbReference type="NCBI Taxonomy" id="926562"/>
    <lineage>
        <taxon>Bacteria</taxon>
        <taxon>Pseudomonadati</taxon>
        <taxon>Bacteroidota</taxon>
        <taxon>Flavobacteriia</taxon>
        <taxon>Flavobacteriales</taxon>
        <taxon>Owenweeksiaceae</taxon>
        <taxon>Owenweeksia</taxon>
    </lineage>
</organism>
<evidence type="ECO:0000313" key="4">
    <source>
        <dbReference type="EMBL" id="AEV32937.1"/>
    </source>
</evidence>
<accession>G8R2E7</accession>
<dbReference type="InterPro" id="IPR027385">
    <property type="entry name" value="Beta-barrel_OMP"/>
</dbReference>
<dbReference type="Pfam" id="PF13505">
    <property type="entry name" value="OMP_b-brl"/>
    <property type="match status" value="1"/>
</dbReference>
<evidence type="ECO:0000256" key="2">
    <source>
        <dbReference type="SAM" id="SignalP"/>
    </source>
</evidence>
<reference evidence="4 5" key="1">
    <citation type="journal article" date="2012" name="Stand. Genomic Sci.">
        <title>Genome sequence of the orange-pigmented seawater bacterium Owenweeksia hongkongensis type strain (UST20020801(T)).</title>
        <authorList>
            <person name="Riedel T."/>
            <person name="Held B."/>
            <person name="Nolan M."/>
            <person name="Lucas S."/>
            <person name="Lapidus A."/>
            <person name="Tice H."/>
            <person name="Del Rio T.G."/>
            <person name="Cheng J.F."/>
            <person name="Han C."/>
            <person name="Tapia R."/>
            <person name="Goodwin L.A."/>
            <person name="Pitluck S."/>
            <person name="Liolios K."/>
            <person name="Mavromatis K."/>
            <person name="Pagani I."/>
            <person name="Ivanova N."/>
            <person name="Mikhailova N."/>
            <person name="Pati A."/>
            <person name="Chen A."/>
            <person name="Palaniappan K."/>
            <person name="Rohde M."/>
            <person name="Tindall B.J."/>
            <person name="Detter J.C."/>
            <person name="Goker M."/>
            <person name="Woyke T."/>
            <person name="Bristow J."/>
            <person name="Eisen J.A."/>
            <person name="Markowitz V."/>
            <person name="Hugenholtz P."/>
            <person name="Klenk H.P."/>
            <person name="Kyrpides N.C."/>
        </authorList>
    </citation>
    <scope>NUCLEOTIDE SEQUENCE</scope>
    <source>
        <strain evidence="5">DSM 17368 / JCM 12287 / NRRL B-23963</strain>
    </source>
</reference>
<dbReference type="Proteomes" id="UP000005631">
    <property type="component" value="Chromosome"/>
</dbReference>
<dbReference type="RefSeq" id="WP_014202291.1">
    <property type="nucleotide sequence ID" value="NC_016599.1"/>
</dbReference>
<dbReference type="STRING" id="926562.Oweho_1958"/>
<dbReference type="KEGG" id="oho:Oweho_1958"/>
<gene>
    <name evidence="4" type="ordered locus">Oweho_1958</name>
</gene>
<feature type="signal peptide" evidence="2">
    <location>
        <begin position="1"/>
        <end position="22"/>
    </location>
</feature>
<feature type="chain" id="PRO_5003515387" description="Outer membrane protein beta-barrel domain-containing protein" evidence="2">
    <location>
        <begin position="23"/>
        <end position="225"/>
    </location>
</feature>
<keyword evidence="1 2" id="KW-0732">Signal</keyword>
<dbReference type="AlphaFoldDB" id="G8R2E7"/>
<feature type="domain" description="Outer membrane protein beta-barrel" evidence="3">
    <location>
        <begin position="9"/>
        <end position="169"/>
    </location>
</feature>
<dbReference type="HOGENOM" id="CLU_1164945_0_0_10"/>
<keyword evidence="5" id="KW-1185">Reference proteome</keyword>